<organism evidence="1 2">
    <name type="scientific">Anopheles arabiensis</name>
    <name type="common">Mosquito</name>
    <dbReference type="NCBI Taxonomy" id="7173"/>
    <lineage>
        <taxon>Eukaryota</taxon>
        <taxon>Metazoa</taxon>
        <taxon>Ecdysozoa</taxon>
        <taxon>Arthropoda</taxon>
        <taxon>Hexapoda</taxon>
        <taxon>Insecta</taxon>
        <taxon>Pterygota</taxon>
        <taxon>Neoptera</taxon>
        <taxon>Endopterygota</taxon>
        <taxon>Diptera</taxon>
        <taxon>Nematocera</taxon>
        <taxon>Culicoidea</taxon>
        <taxon>Culicidae</taxon>
        <taxon>Anophelinae</taxon>
        <taxon>Anopheles</taxon>
    </lineage>
</organism>
<accession>A0A182HFM1</accession>
<protein>
    <submittedName>
        <fullName evidence="1">Uncharacterized protein</fullName>
    </submittedName>
</protein>
<evidence type="ECO:0000313" key="2">
    <source>
        <dbReference type="Proteomes" id="UP000075840"/>
    </source>
</evidence>
<dbReference type="VEuPathDB" id="VectorBase:AARA000019"/>
<dbReference type="EMBL" id="APCN01006375">
    <property type="status" value="NOT_ANNOTATED_CDS"/>
    <property type="molecule type" value="Genomic_DNA"/>
</dbReference>
<keyword evidence="2" id="KW-1185">Reference proteome</keyword>
<dbReference type="Proteomes" id="UP000075840">
    <property type="component" value="Unassembled WGS sequence"/>
</dbReference>
<name>A0A182HFM1_ANOAR</name>
<proteinExistence type="predicted"/>
<dbReference type="EnsemblMetazoa" id="AARA000019-RA">
    <property type="protein sequence ID" value="AARA000019-PA"/>
    <property type="gene ID" value="AARA000019"/>
</dbReference>
<evidence type="ECO:0000313" key="1">
    <source>
        <dbReference type="EnsemblMetazoa" id="AARA000019-PA"/>
    </source>
</evidence>
<dbReference type="AlphaFoldDB" id="A0A182HFM1"/>
<sequence>MSDMISETQHELKMMWTGQVAKTERYFMRINSLTIYGQQKNKYQVKDVRTVSSLKLHEQTLCYQELKIKYPHLSGLPIKDYKRIVPRMLIGLNNLSLIVPLKYDRGLETNQ</sequence>
<reference evidence="1" key="1">
    <citation type="submission" date="2022-08" db="UniProtKB">
        <authorList>
            <consortium name="EnsemblMetazoa"/>
        </authorList>
    </citation>
    <scope>IDENTIFICATION</scope>
    <source>
        <strain evidence="1">Dongola</strain>
    </source>
</reference>